<dbReference type="eggNOG" id="ENOG502ZJJF">
    <property type="taxonomic scope" value="Bacteria"/>
</dbReference>
<evidence type="ECO:0000256" key="1">
    <source>
        <dbReference type="SAM" id="SignalP"/>
    </source>
</evidence>
<dbReference type="AlphaFoldDB" id="I3DBG8"/>
<accession>I3DBG8</accession>
<keyword evidence="1" id="KW-0732">Signal</keyword>
<dbReference type="Proteomes" id="UP000006457">
    <property type="component" value="Unassembled WGS sequence"/>
</dbReference>
<sequence length="121" mass="13878">MNKSFTLLLLAISGMSYANYSNQYNNNTYNNVQYGNTTFHQDPRYMYNYRLGNSGPYTYNYNVEDMNGSGAYGDCTMTGKYGDCTLINENGDEVYADAEWIRNGVMIVIDEYGNEYEMEAQ</sequence>
<evidence type="ECO:0000313" key="2">
    <source>
        <dbReference type="EMBL" id="EIJ69061.1"/>
    </source>
</evidence>
<protein>
    <submittedName>
        <fullName evidence="2">Uncharacterized protein</fullName>
    </submittedName>
</protein>
<organism evidence="2 3">
    <name type="scientific">Pasteurella bettyae CCUG 2042</name>
    <dbReference type="NCBI Taxonomy" id="1095749"/>
    <lineage>
        <taxon>Bacteria</taxon>
        <taxon>Pseudomonadati</taxon>
        <taxon>Pseudomonadota</taxon>
        <taxon>Gammaproteobacteria</taxon>
        <taxon>Pasteurellales</taxon>
        <taxon>Pasteurellaceae</taxon>
        <taxon>Pasteurella</taxon>
    </lineage>
</organism>
<name>I3DBG8_9PAST</name>
<dbReference type="EMBL" id="AJSX01000033">
    <property type="protein sequence ID" value="EIJ69061.1"/>
    <property type="molecule type" value="Genomic_DNA"/>
</dbReference>
<dbReference type="OrthoDB" id="5678832at2"/>
<proteinExistence type="predicted"/>
<feature type="chain" id="PRO_5003669622" evidence="1">
    <location>
        <begin position="19"/>
        <end position="121"/>
    </location>
</feature>
<gene>
    <name evidence="2" type="ORF">HMPREF1052_0281</name>
</gene>
<dbReference type="PATRIC" id="fig|1095749.3.peg.1219"/>
<keyword evidence="3" id="KW-1185">Reference proteome</keyword>
<feature type="signal peptide" evidence="1">
    <location>
        <begin position="1"/>
        <end position="18"/>
    </location>
</feature>
<reference evidence="2 3" key="1">
    <citation type="submission" date="2012-03" db="EMBL/GenBank/DDBJ databases">
        <authorList>
            <person name="Harkins D.M."/>
            <person name="Madupu R."/>
            <person name="Durkin A.S."/>
            <person name="Torralba M."/>
            <person name="Methe B."/>
            <person name="Sutton G.G."/>
            <person name="Nelson K.E."/>
        </authorList>
    </citation>
    <scope>NUCLEOTIDE SEQUENCE [LARGE SCALE GENOMIC DNA]</scope>
    <source>
        <strain evidence="2 3">CCUG 2042</strain>
    </source>
</reference>
<evidence type="ECO:0000313" key="3">
    <source>
        <dbReference type="Proteomes" id="UP000006457"/>
    </source>
</evidence>
<comment type="caution">
    <text evidence="2">The sequence shown here is derived from an EMBL/GenBank/DDBJ whole genome shotgun (WGS) entry which is preliminary data.</text>
</comment>